<reference evidence="2" key="1">
    <citation type="submission" date="2020-10" db="EMBL/GenBank/DDBJ databases">
        <authorList>
            <person name="Castelo-Branco R."/>
            <person name="Eusebio N."/>
            <person name="Adriana R."/>
            <person name="Vieira A."/>
            <person name="Brugerolle De Fraissinette N."/>
            <person name="Rezende De Castro R."/>
            <person name="Schneider M.P."/>
            <person name="Vasconcelos V."/>
            <person name="Leao P.N."/>
        </authorList>
    </citation>
    <scope>NUCLEOTIDE SEQUENCE</scope>
    <source>
        <strain evidence="2">LEGE 12446</strain>
    </source>
</reference>
<dbReference type="EMBL" id="JADEXS010000061">
    <property type="protein sequence ID" value="MBE9022141.1"/>
    <property type="molecule type" value="Genomic_DNA"/>
</dbReference>
<dbReference type="AlphaFoldDB" id="A0A8J7D999"/>
<feature type="chain" id="PRO_5035276326" evidence="1">
    <location>
        <begin position="34"/>
        <end position="223"/>
    </location>
</feature>
<protein>
    <submittedName>
        <fullName evidence="2">PEP-CTERM sorting domain-containing protein</fullName>
    </submittedName>
</protein>
<dbReference type="RefSeq" id="WP_193914634.1">
    <property type="nucleotide sequence ID" value="NZ_JADEXS020000001.1"/>
</dbReference>
<keyword evidence="3" id="KW-1185">Reference proteome</keyword>
<organism evidence="2 3">
    <name type="scientific">Desmonostoc muscorum LEGE 12446</name>
    <dbReference type="NCBI Taxonomy" id="1828758"/>
    <lineage>
        <taxon>Bacteria</taxon>
        <taxon>Bacillati</taxon>
        <taxon>Cyanobacteriota</taxon>
        <taxon>Cyanophyceae</taxon>
        <taxon>Nostocales</taxon>
        <taxon>Nostocaceae</taxon>
        <taxon>Desmonostoc</taxon>
    </lineage>
</organism>
<evidence type="ECO:0000313" key="3">
    <source>
        <dbReference type="Proteomes" id="UP000622533"/>
    </source>
</evidence>
<accession>A0A8J7D999</accession>
<dbReference type="InterPro" id="IPR026374">
    <property type="entry name" value="Cyano_PEP"/>
</dbReference>
<evidence type="ECO:0000256" key="1">
    <source>
        <dbReference type="SAM" id="SignalP"/>
    </source>
</evidence>
<keyword evidence="1" id="KW-0732">Signal</keyword>
<sequence>MLATTFIKQRIHKAIVLSLFSLSGFTIVSPSFAASLDLSSWDKSGDVFAVPSQATLTNAFSDGTDDTSNYNVSSNDPTDINSLETFLSLNSGDLGLDATEGSGIKQALNVLAGDVISFDYSFLTYDTLFSDRAFVTISNSVIPLTGSSPFSYTFATSGIYNVGIGIIDVDDTSGSSVLSLTNASLTNANSQPVPEPLTALGSILAGGFGAMSKRKYLKKVQSN</sequence>
<comment type="caution">
    <text evidence="2">The sequence shown here is derived from an EMBL/GenBank/DDBJ whole genome shotgun (WGS) entry which is preliminary data.</text>
</comment>
<dbReference type="NCBIfam" id="TIGR04155">
    <property type="entry name" value="cyano_PEP"/>
    <property type="match status" value="1"/>
</dbReference>
<proteinExistence type="predicted"/>
<evidence type="ECO:0000313" key="2">
    <source>
        <dbReference type="EMBL" id="MBE9022141.1"/>
    </source>
</evidence>
<gene>
    <name evidence="2" type="ORF">IQ276_06755</name>
</gene>
<feature type="signal peptide" evidence="1">
    <location>
        <begin position="1"/>
        <end position="33"/>
    </location>
</feature>
<dbReference type="Proteomes" id="UP000622533">
    <property type="component" value="Unassembled WGS sequence"/>
</dbReference>
<name>A0A8J7D999_DESMC</name>